<sequence>MYSYKQEVKRLEALLDEVDTEEFSELSKSDNDFISDKDHNMFRRCKAIDQSTGEKAKPEVVSFYNVITGGVDVVDRMNTSYNVVRSTWRWPLVIFDGLMNVVAINAFVVYKANNPDGNFSESRRIFVRNLGTALVKENARQRAVNQSLARKVRELAGRLSGLSAPEDQQDFPLNKRGYSPVETHKLQLTLKRSTVKKLHRFLFYTYSKYLPDRPNPFAHVILEPSVYWRVKECGLLMEPICCTVGEECTDINTNVGTILDIRKSSVSFVPPTLTLKAPLELLHLE</sequence>
<name>A0ACB9SKB3_HOLOL</name>
<organism evidence="1 2">
    <name type="scientific">Holotrichia oblita</name>
    <name type="common">Chafer beetle</name>
    <dbReference type="NCBI Taxonomy" id="644536"/>
    <lineage>
        <taxon>Eukaryota</taxon>
        <taxon>Metazoa</taxon>
        <taxon>Ecdysozoa</taxon>
        <taxon>Arthropoda</taxon>
        <taxon>Hexapoda</taxon>
        <taxon>Insecta</taxon>
        <taxon>Pterygota</taxon>
        <taxon>Neoptera</taxon>
        <taxon>Endopterygota</taxon>
        <taxon>Coleoptera</taxon>
        <taxon>Polyphaga</taxon>
        <taxon>Scarabaeiformia</taxon>
        <taxon>Scarabaeidae</taxon>
        <taxon>Melolonthinae</taxon>
        <taxon>Holotrichia</taxon>
    </lineage>
</organism>
<protein>
    <submittedName>
        <fullName evidence="1">Piggybac transposable element-derived protein 4</fullName>
    </submittedName>
</protein>
<accession>A0ACB9SKB3</accession>
<dbReference type="Proteomes" id="UP001056778">
    <property type="component" value="Chromosome 9"/>
</dbReference>
<evidence type="ECO:0000313" key="1">
    <source>
        <dbReference type="EMBL" id="KAI4455759.1"/>
    </source>
</evidence>
<reference evidence="1" key="1">
    <citation type="submission" date="2022-04" db="EMBL/GenBank/DDBJ databases">
        <title>Chromosome-scale genome assembly of Holotrichia oblita Faldermann.</title>
        <authorList>
            <person name="Rongchong L."/>
        </authorList>
    </citation>
    <scope>NUCLEOTIDE SEQUENCE</scope>
    <source>
        <strain evidence="1">81SQS9</strain>
    </source>
</reference>
<keyword evidence="2" id="KW-1185">Reference proteome</keyword>
<dbReference type="EMBL" id="CM043023">
    <property type="protein sequence ID" value="KAI4455759.1"/>
    <property type="molecule type" value="Genomic_DNA"/>
</dbReference>
<proteinExistence type="predicted"/>
<comment type="caution">
    <text evidence="1">The sequence shown here is derived from an EMBL/GenBank/DDBJ whole genome shotgun (WGS) entry which is preliminary data.</text>
</comment>
<evidence type="ECO:0000313" key="2">
    <source>
        <dbReference type="Proteomes" id="UP001056778"/>
    </source>
</evidence>
<gene>
    <name evidence="1" type="ORF">MML48_9g00000290</name>
</gene>